<dbReference type="GO" id="GO:0043190">
    <property type="term" value="C:ATP-binding cassette (ABC) transporter complex"/>
    <property type="evidence" value="ECO:0007669"/>
    <property type="project" value="TreeGrafter"/>
</dbReference>
<keyword evidence="3" id="KW-0547">Nucleotide-binding</keyword>
<accession>A0A2T0KB40</accession>
<dbReference type="SUPFAM" id="SSF52540">
    <property type="entry name" value="P-loop containing nucleoside triphosphate hydrolases"/>
    <property type="match status" value="2"/>
</dbReference>
<dbReference type="Pfam" id="PF00005">
    <property type="entry name" value="ABC_tran"/>
    <property type="match status" value="2"/>
</dbReference>
<dbReference type="InterPro" id="IPR015856">
    <property type="entry name" value="ABC_transpr_CbiO/EcfA_su"/>
</dbReference>
<dbReference type="InterPro" id="IPR017871">
    <property type="entry name" value="ABC_transporter-like_CS"/>
</dbReference>
<dbReference type="PANTHER" id="PTHR43553">
    <property type="entry name" value="HEAVY METAL TRANSPORTER"/>
    <property type="match status" value="1"/>
</dbReference>
<comment type="similarity">
    <text evidence="1">Belongs to the ABC transporter superfamily.</text>
</comment>
<dbReference type="InterPro" id="IPR003439">
    <property type="entry name" value="ABC_transporter-like_ATP-bd"/>
</dbReference>
<reference evidence="6 7" key="1">
    <citation type="submission" date="2018-03" db="EMBL/GenBank/DDBJ databases">
        <title>Genomic Encyclopedia of Archaeal and Bacterial Type Strains, Phase II (KMG-II): from individual species to whole genera.</title>
        <authorList>
            <person name="Goeker M."/>
        </authorList>
    </citation>
    <scope>NUCLEOTIDE SEQUENCE [LARGE SCALE GENOMIC DNA]</scope>
    <source>
        <strain evidence="6 7">DSM 43146</strain>
    </source>
</reference>
<dbReference type="CDD" id="cd03225">
    <property type="entry name" value="ABC_cobalt_CbiO_domain1"/>
    <property type="match status" value="2"/>
</dbReference>
<dbReference type="PROSITE" id="PS00211">
    <property type="entry name" value="ABC_TRANSPORTER_1"/>
    <property type="match status" value="1"/>
</dbReference>
<name>A0A2T0KB40_9ACTN</name>
<organism evidence="6 7">
    <name type="scientific">Actinoplanes italicus</name>
    <dbReference type="NCBI Taxonomy" id="113567"/>
    <lineage>
        <taxon>Bacteria</taxon>
        <taxon>Bacillati</taxon>
        <taxon>Actinomycetota</taxon>
        <taxon>Actinomycetes</taxon>
        <taxon>Micromonosporales</taxon>
        <taxon>Micromonosporaceae</taxon>
        <taxon>Actinoplanes</taxon>
    </lineage>
</organism>
<dbReference type="InterPro" id="IPR050095">
    <property type="entry name" value="ECF_ABC_transporter_ATP-bd"/>
</dbReference>
<evidence type="ECO:0000259" key="5">
    <source>
        <dbReference type="PROSITE" id="PS50893"/>
    </source>
</evidence>
<evidence type="ECO:0000313" key="6">
    <source>
        <dbReference type="EMBL" id="PRX20412.1"/>
    </source>
</evidence>
<gene>
    <name evidence="6" type="ORF">CLV67_108210</name>
</gene>
<evidence type="ECO:0000256" key="4">
    <source>
        <dbReference type="ARBA" id="ARBA00022840"/>
    </source>
</evidence>
<proteinExistence type="inferred from homology"/>
<dbReference type="GO" id="GO:0016887">
    <property type="term" value="F:ATP hydrolysis activity"/>
    <property type="evidence" value="ECO:0007669"/>
    <property type="project" value="InterPro"/>
</dbReference>
<evidence type="ECO:0000256" key="1">
    <source>
        <dbReference type="ARBA" id="ARBA00005417"/>
    </source>
</evidence>
<dbReference type="EMBL" id="PVMZ01000008">
    <property type="protein sequence ID" value="PRX20412.1"/>
    <property type="molecule type" value="Genomic_DNA"/>
</dbReference>
<sequence length="569" mass="60720">MPILIRMSDVLLRLTGVSVRHEVYDESGAPSHGEPRPRDVSAELRAGEVVLLLGPSGCGKSTLTLTANGLIPQVIGARMDGTVTVGGRDTVTTPVPALARDVAMVFQDPDAQIVTASVLDEVCFGPENLLLPAAEVLDRAEEALRRVGLWERRDDDPDRLSGGGRQRLAIACALALRTSVLVLDEPTANLDPAGVEEVYRTLREIAAGRDRAVLLVEHNLDAAIDFVDRVIVLDAGGRVTLDGPARRILTDHVDELVELGVWLPVATLAALRLRAAGIRLDPLPLTPSELAAGLDTLPELPAPTVPTAVPIAVETSVRVRGMTVHRGRRAILHDITLSIGAGEFVAVAGANGAGKTTLAQAIAGVVGVPRGTVEVTGSSGFVFQNPEHQFLTNRVDDELAYGMKVLRRPQAEIDARVEDLLDRLGLRELRAVHPFLLSGGQKRRLSVGTALVTRPAVLVLDEPTFGQDRERATELLDLLDALHADGTTIVVVSHDMHLIAEYATRLLVLADGRVIADGTPADVYADAAVLAAAGLRPPPIARAARALTRHPGWRRLTRLADLPVLETAR</sequence>
<dbReference type="PROSITE" id="PS50893">
    <property type="entry name" value="ABC_TRANSPORTER_2"/>
    <property type="match status" value="2"/>
</dbReference>
<evidence type="ECO:0000256" key="2">
    <source>
        <dbReference type="ARBA" id="ARBA00022448"/>
    </source>
</evidence>
<dbReference type="GO" id="GO:0042626">
    <property type="term" value="F:ATPase-coupled transmembrane transporter activity"/>
    <property type="evidence" value="ECO:0007669"/>
    <property type="project" value="TreeGrafter"/>
</dbReference>
<comment type="caution">
    <text evidence="6">The sequence shown here is derived from an EMBL/GenBank/DDBJ whole genome shotgun (WGS) entry which is preliminary data.</text>
</comment>
<feature type="domain" description="ABC transporter" evidence="5">
    <location>
        <begin position="317"/>
        <end position="536"/>
    </location>
</feature>
<keyword evidence="2" id="KW-0813">Transport</keyword>
<keyword evidence="4 6" id="KW-0067">ATP-binding</keyword>
<dbReference type="InterPro" id="IPR003593">
    <property type="entry name" value="AAA+_ATPase"/>
</dbReference>
<evidence type="ECO:0000313" key="7">
    <source>
        <dbReference type="Proteomes" id="UP000239415"/>
    </source>
</evidence>
<dbReference type="GO" id="GO:0005524">
    <property type="term" value="F:ATP binding"/>
    <property type="evidence" value="ECO:0007669"/>
    <property type="project" value="UniProtKB-KW"/>
</dbReference>
<dbReference type="Gene3D" id="3.40.50.300">
    <property type="entry name" value="P-loop containing nucleotide triphosphate hydrolases"/>
    <property type="match status" value="2"/>
</dbReference>
<dbReference type="Proteomes" id="UP000239415">
    <property type="component" value="Unassembled WGS sequence"/>
</dbReference>
<evidence type="ECO:0000256" key="3">
    <source>
        <dbReference type="ARBA" id="ARBA00022741"/>
    </source>
</evidence>
<protein>
    <submittedName>
        <fullName evidence="6">Energy-coupling factor transport system ATP-binding protein</fullName>
    </submittedName>
</protein>
<dbReference type="InterPro" id="IPR027417">
    <property type="entry name" value="P-loop_NTPase"/>
</dbReference>
<dbReference type="SMART" id="SM00382">
    <property type="entry name" value="AAA"/>
    <property type="match status" value="2"/>
</dbReference>
<keyword evidence="7" id="KW-1185">Reference proteome</keyword>
<dbReference type="OrthoDB" id="501320at2"/>
<dbReference type="AlphaFoldDB" id="A0A2T0KB40"/>
<feature type="domain" description="ABC transporter" evidence="5">
    <location>
        <begin position="12"/>
        <end position="260"/>
    </location>
</feature>